<dbReference type="PANTHER" id="PTHR12806:SF0">
    <property type="entry name" value="VACUOLAR-SORTING PROTEIN SNF8"/>
    <property type="match status" value="1"/>
</dbReference>
<dbReference type="InterPro" id="IPR016689">
    <property type="entry name" value="ESCRT-2_cplx_Snf8"/>
</dbReference>
<dbReference type="SUPFAM" id="SSF46785">
    <property type="entry name" value="Winged helix' DNA-binding domain"/>
    <property type="match status" value="2"/>
</dbReference>
<dbReference type="Gene3D" id="1.10.10.10">
    <property type="entry name" value="Winged helix-like DNA-binding domain superfamily/Winged helix DNA-binding domain"/>
    <property type="match status" value="2"/>
</dbReference>
<proteinExistence type="inferred from homology"/>
<dbReference type="AlphaFoldDB" id="A0A9P5QB84"/>
<dbReference type="GO" id="GO:0000814">
    <property type="term" value="C:ESCRT II complex"/>
    <property type="evidence" value="ECO:0007669"/>
    <property type="project" value="InterPro"/>
</dbReference>
<dbReference type="GO" id="GO:0043328">
    <property type="term" value="P:protein transport to vacuole involved in ubiquitin-dependent protein catabolic process via the multivesicular body sorting pathway"/>
    <property type="evidence" value="ECO:0007669"/>
    <property type="project" value="TreeGrafter"/>
</dbReference>
<accession>A0A9P5QB84</accession>
<dbReference type="InterPro" id="IPR036390">
    <property type="entry name" value="WH_DNA-bd_sf"/>
</dbReference>
<gene>
    <name evidence="2" type="ORF">BDP27DRAFT_1310798</name>
</gene>
<organism evidence="2 3">
    <name type="scientific">Rhodocollybia butyracea</name>
    <dbReference type="NCBI Taxonomy" id="206335"/>
    <lineage>
        <taxon>Eukaryota</taxon>
        <taxon>Fungi</taxon>
        <taxon>Dikarya</taxon>
        <taxon>Basidiomycota</taxon>
        <taxon>Agaricomycotina</taxon>
        <taxon>Agaricomycetes</taxon>
        <taxon>Agaricomycetidae</taxon>
        <taxon>Agaricales</taxon>
        <taxon>Marasmiineae</taxon>
        <taxon>Omphalotaceae</taxon>
        <taxon>Rhodocollybia</taxon>
    </lineage>
</organism>
<dbReference type="PANTHER" id="PTHR12806">
    <property type="entry name" value="EAP30 SUBUNIT OF ELL COMPLEX"/>
    <property type="match status" value="1"/>
</dbReference>
<protein>
    <submittedName>
        <fullName evidence="2">Vacuolar-sorting protein SNF8</fullName>
    </submittedName>
</protein>
<dbReference type="InterPro" id="IPR036388">
    <property type="entry name" value="WH-like_DNA-bd_sf"/>
</dbReference>
<dbReference type="Pfam" id="PF04157">
    <property type="entry name" value="EAP30"/>
    <property type="match status" value="1"/>
</dbReference>
<name>A0A9P5QB84_9AGAR</name>
<comment type="caution">
    <text evidence="2">The sequence shown here is derived from an EMBL/GenBank/DDBJ whole genome shotgun (WGS) entry which is preliminary data.</text>
</comment>
<dbReference type="Proteomes" id="UP000772434">
    <property type="component" value="Unassembled WGS sequence"/>
</dbReference>
<comment type="similarity">
    <text evidence="1">Belongs to the SNF8 family.</text>
</comment>
<keyword evidence="3" id="KW-1185">Reference proteome</keyword>
<dbReference type="EMBL" id="JADNRY010000002">
    <property type="protein sequence ID" value="KAF9078112.1"/>
    <property type="molecule type" value="Genomic_DNA"/>
</dbReference>
<dbReference type="OrthoDB" id="283883at2759"/>
<reference evidence="2" key="1">
    <citation type="submission" date="2020-11" db="EMBL/GenBank/DDBJ databases">
        <authorList>
            <consortium name="DOE Joint Genome Institute"/>
            <person name="Ahrendt S."/>
            <person name="Riley R."/>
            <person name="Andreopoulos W."/>
            <person name="Labutti K."/>
            <person name="Pangilinan J."/>
            <person name="Ruiz-Duenas F.J."/>
            <person name="Barrasa J.M."/>
            <person name="Sanchez-Garcia M."/>
            <person name="Camarero S."/>
            <person name="Miyauchi S."/>
            <person name="Serrano A."/>
            <person name="Linde D."/>
            <person name="Babiker R."/>
            <person name="Drula E."/>
            <person name="Ayuso-Fernandez I."/>
            <person name="Pacheco R."/>
            <person name="Padilla G."/>
            <person name="Ferreira P."/>
            <person name="Barriuso J."/>
            <person name="Kellner H."/>
            <person name="Castanera R."/>
            <person name="Alfaro M."/>
            <person name="Ramirez L."/>
            <person name="Pisabarro A.G."/>
            <person name="Kuo A."/>
            <person name="Tritt A."/>
            <person name="Lipzen A."/>
            <person name="He G."/>
            <person name="Yan M."/>
            <person name="Ng V."/>
            <person name="Cullen D."/>
            <person name="Martin F."/>
            <person name="Rosso M.-N."/>
            <person name="Henrissat B."/>
            <person name="Hibbett D."/>
            <person name="Martinez A.T."/>
            <person name="Grigoriev I.V."/>
        </authorList>
    </citation>
    <scope>NUCLEOTIDE SEQUENCE</scope>
    <source>
        <strain evidence="2">AH 40177</strain>
    </source>
</reference>
<evidence type="ECO:0000313" key="2">
    <source>
        <dbReference type="EMBL" id="KAF9078112.1"/>
    </source>
</evidence>
<evidence type="ECO:0000256" key="1">
    <source>
        <dbReference type="ARBA" id="ARBA00009834"/>
    </source>
</evidence>
<dbReference type="Gene3D" id="6.10.140.180">
    <property type="match status" value="1"/>
</dbReference>
<evidence type="ECO:0000313" key="3">
    <source>
        <dbReference type="Proteomes" id="UP000772434"/>
    </source>
</evidence>
<dbReference type="InterPro" id="IPR040608">
    <property type="entry name" value="Snf8/Vps36"/>
</dbReference>
<sequence>MHRLNGVGLAAFDRHTSTARSYDVLSITLSTTQLNHLQSQLSSFRTALTSFAMNHRDDILHDPMFRHRFTQMCSSIGVDPLAGPRKGGWWAELLPGLGDWQYELGVQVVDICVSTRERNGGMIELAELVRLVRKLRGIPEGQEGQKANTITEEDIIRSVKTLGPLGAGYQIIDIGDGRKMVRSVPKELDSDQAVILSLARQPGKYGRITQNELVEEKGWTTGRARGALDNMLLRDGLCWVDEQDKVHDRVYWVTSAMKWD</sequence>